<proteinExistence type="predicted"/>
<evidence type="ECO:0000313" key="2">
    <source>
        <dbReference type="WBParaSite" id="Hba_07216"/>
    </source>
</evidence>
<dbReference type="Proteomes" id="UP000095283">
    <property type="component" value="Unplaced"/>
</dbReference>
<dbReference type="WBParaSite" id="Hba_07216">
    <property type="protein sequence ID" value="Hba_07216"/>
    <property type="gene ID" value="Hba_07216"/>
</dbReference>
<accession>A0A1I7WQ51</accession>
<dbReference type="AlphaFoldDB" id="A0A1I7WQ51"/>
<keyword evidence="1" id="KW-1185">Reference proteome</keyword>
<sequence length="90" mass="10295">MVGQRPSDCSKQSGFNMLYDKNTRVVVVKLQQQKRCYILPTRLAKDVSTKKFSILNEPLSEALMKHFAGKEGLQFCANIDGYLLEEVLRK</sequence>
<name>A0A1I7WQ51_HETBA</name>
<evidence type="ECO:0000313" key="1">
    <source>
        <dbReference type="Proteomes" id="UP000095283"/>
    </source>
</evidence>
<protein>
    <submittedName>
        <fullName evidence="2">Myosin motor domain-containing protein</fullName>
    </submittedName>
</protein>
<organism evidence="1 2">
    <name type="scientific">Heterorhabditis bacteriophora</name>
    <name type="common">Entomopathogenic nematode worm</name>
    <dbReference type="NCBI Taxonomy" id="37862"/>
    <lineage>
        <taxon>Eukaryota</taxon>
        <taxon>Metazoa</taxon>
        <taxon>Ecdysozoa</taxon>
        <taxon>Nematoda</taxon>
        <taxon>Chromadorea</taxon>
        <taxon>Rhabditida</taxon>
        <taxon>Rhabditina</taxon>
        <taxon>Rhabditomorpha</taxon>
        <taxon>Strongyloidea</taxon>
        <taxon>Heterorhabditidae</taxon>
        <taxon>Heterorhabditis</taxon>
    </lineage>
</organism>
<reference evidence="2" key="1">
    <citation type="submission" date="2016-11" db="UniProtKB">
        <authorList>
            <consortium name="WormBaseParasite"/>
        </authorList>
    </citation>
    <scope>IDENTIFICATION</scope>
</reference>